<dbReference type="InterPro" id="IPR002110">
    <property type="entry name" value="Ankyrin_rpt"/>
</dbReference>
<dbReference type="STRING" id="5364.A0A5C3NAL5"/>
<keyword evidence="1" id="KW-0040">ANK repeat</keyword>
<dbReference type="Proteomes" id="UP000305948">
    <property type="component" value="Unassembled WGS sequence"/>
</dbReference>
<dbReference type="PANTHER" id="PTHR24121:SF21">
    <property type="entry name" value="ANKYRIN REPEAT FAMILY PROTEIN"/>
    <property type="match status" value="1"/>
</dbReference>
<dbReference type="Gene3D" id="1.25.40.20">
    <property type="entry name" value="Ankyrin repeat-containing domain"/>
    <property type="match status" value="1"/>
</dbReference>
<dbReference type="SUPFAM" id="SSF48403">
    <property type="entry name" value="Ankyrin repeat"/>
    <property type="match status" value="1"/>
</dbReference>
<accession>A0A5C3NAL5</accession>
<reference evidence="2 3" key="1">
    <citation type="journal article" date="2019" name="Nat. Ecol. Evol.">
        <title>Megaphylogeny resolves global patterns of mushroom evolution.</title>
        <authorList>
            <person name="Varga T."/>
            <person name="Krizsan K."/>
            <person name="Foldi C."/>
            <person name="Dima B."/>
            <person name="Sanchez-Garcia M."/>
            <person name="Sanchez-Ramirez S."/>
            <person name="Szollosi G.J."/>
            <person name="Szarkandi J.G."/>
            <person name="Papp V."/>
            <person name="Albert L."/>
            <person name="Andreopoulos W."/>
            <person name="Angelini C."/>
            <person name="Antonin V."/>
            <person name="Barry K.W."/>
            <person name="Bougher N.L."/>
            <person name="Buchanan P."/>
            <person name="Buyck B."/>
            <person name="Bense V."/>
            <person name="Catcheside P."/>
            <person name="Chovatia M."/>
            <person name="Cooper J."/>
            <person name="Damon W."/>
            <person name="Desjardin D."/>
            <person name="Finy P."/>
            <person name="Geml J."/>
            <person name="Haridas S."/>
            <person name="Hughes K."/>
            <person name="Justo A."/>
            <person name="Karasinski D."/>
            <person name="Kautmanova I."/>
            <person name="Kiss B."/>
            <person name="Kocsube S."/>
            <person name="Kotiranta H."/>
            <person name="LaButti K.M."/>
            <person name="Lechner B.E."/>
            <person name="Liimatainen K."/>
            <person name="Lipzen A."/>
            <person name="Lukacs Z."/>
            <person name="Mihaltcheva S."/>
            <person name="Morgado L.N."/>
            <person name="Niskanen T."/>
            <person name="Noordeloos M.E."/>
            <person name="Ohm R.A."/>
            <person name="Ortiz-Santana B."/>
            <person name="Ovrebo C."/>
            <person name="Racz N."/>
            <person name="Riley R."/>
            <person name="Savchenko A."/>
            <person name="Shiryaev A."/>
            <person name="Soop K."/>
            <person name="Spirin V."/>
            <person name="Szebenyi C."/>
            <person name="Tomsovsky M."/>
            <person name="Tulloss R.E."/>
            <person name="Uehling J."/>
            <person name="Grigoriev I.V."/>
            <person name="Vagvolgyi C."/>
            <person name="Papp T."/>
            <person name="Martin F.M."/>
            <person name="Miettinen O."/>
            <person name="Hibbett D.S."/>
            <person name="Nagy L.G."/>
        </authorList>
    </citation>
    <scope>NUCLEOTIDE SEQUENCE [LARGE SCALE GENOMIC DNA]</scope>
    <source>
        <strain evidence="2 3">OMC1185</strain>
    </source>
</reference>
<dbReference type="OrthoDB" id="10057496at2759"/>
<evidence type="ECO:0000313" key="3">
    <source>
        <dbReference type="Proteomes" id="UP000305948"/>
    </source>
</evidence>
<name>A0A5C3NAL5_9AGAM</name>
<dbReference type="Pfam" id="PF12796">
    <property type="entry name" value="Ank_2"/>
    <property type="match status" value="1"/>
</dbReference>
<feature type="repeat" description="ANK" evidence="1">
    <location>
        <begin position="56"/>
        <end position="77"/>
    </location>
</feature>
<dbReference type="EMBL" id="ML213512">
    <property type="protein sequence ID" value="TFK50871.1"/>
    <property type="molecule type" value="Genomic_DNA"/>
</dbReference>
<gene>
    <name evidence="2" type="ORF">OE88DRAFT_189883</name>
</gene>
<dbReference type="AlphaFoldDB" id="A0A5C3NAL5"/>
<dbReference type="PROSITE" id="PS50297">
    <property type="entry name" value="ANK_REP_REGION"/>
    <property type="match status" value="1"/>
</dbReference>
<dbReference type="InterPro" id="IPR036770">
    <property type="entry name" value="Ankyrin_rpt-contain_sf"/>
</dbReference>
<proteinExistence type="predicted"/>
<dbReference type="PANTHER" id="PTHR24121">
    <property type="entry name" value="NO MECHANORECEPTOR POTENTIAL C, ISOFORM D-RELATED"/>
    <property type="match status" value="1"/>
</dbReference>
<dbReference type="SMART" id="SM00248">
    <property type="entry name" value="ANK"/>
    <property type="match status" value="2"/>
</dbReference>
<organism evidence="2 3">
    <name type="scientific">Heliocybe sulcata</name>
    <dbReference type="NCBI Taxonomy" id="5364"/>
    <lineage>
        <taxon>Eukaryota</taxon>
        <taxon>Fungi</taxon>
        <taxon>Dikarya</taxon>
        <taxon>Basidiomycota</taxon>
        <taxon>Agaricomycotina</taxon>
        <taxon>Agaricomycetes</taxon>
        <taxon>Gloeophyllales</taxon>
        <taxon>Gloeophyllaceae</taxon>
        <taxon>Heliocybe</taxon>
    </lineage>
</organism>
<keyword evidence="3" id="KW-1185">Reference proteome</keyword>
<evidence type="ECO:0000313" key="2">
    <source>
        <dbReference type="EMBL" id="TFK50871.1"/>
    </source>
</evidence>
<sequence>MTGFVSPKFSRAAMSVITDEERDDLLLSCRYGDLDDVQDFVKTHGQASLADARDENGNTVLHMASGNGHVELLEYLLPLVPPSLLSVQNESKSTALHWACVNSHLPVVQKLVQSSSGPGVDLIDIKNAAGRSPLAEAEMAGWEEGAKWLVQVMNLDDGGGKEEAEEVASGPAAQDIEVEIQDADGQIARMNIGRPDQAPPSEKPTS</sequence>
<dbReference type="PROSITE" id="PS50088">
    <property type="entry name" value="ANK_REPEAT"/>
    <property type="match status" value="1"/>
</dbReference>
<evidence type="ECO:0000256" key="1">
    <source>
        <dbReference type="PROSITE-ProRule" id="PRU00023"/>
    </source>
</evidence>
<protein>
    <submittedName>
        <fullName evidence="2">Ankyrin</fullName>
    </submittedName>
</protein>